<accession>A0A0L8HXS4</accession>
<organism evidence="2">
    <name type="scientific">Octopus bimaculoides</name>
    <name type="common">California two-spotted octopus</name>
    <dbReference type="NCBI Taxonomy" id="37653"/>
    <lineage>
        <taxon>Eukaryota</taxon>
        <taxon>Metazoa</taxon>
        <taxon>Spiralia</taxon>
        <taxon>Lophotrochozoa</taxon>
        <taxon>Mollusca</taxon>
        <taxon>Cephalopoda</taxon>
        <taxon>Coleoidea</taxon>
        <taxon>Octopodiformes</taxon>
        <taxon>Octopoda</taxon>
        <taxon>Incirrata</taxon>
        <taxon>Octopodidae</taxon>
        <taxon>Octopus</taxon>
    </lineage>
</organism>
<name>A0A0L8HXS4_OCTBM</name>
<evidence type="ECO:0000313" key="2">
    <source>
        <dbReference type="EMBL" id="KOF93595.1"/>
    </source>
</evidence>
<proteinExistence type="predicted"/>
<keyword evidence="1" id="KW-1133">Transmembrane helix</keyword>
<feature type="transmembrane region" description="Helical" evidence="1">
    <location>
        <begin position="23"/>
        <end position="45"/>
    </location>
</feature>
<protein>
    <submittedName>
        <fullName evidence="2">Uncharacterized protein</fullName>
    </submittedName>
</protein>
<gene>
    <name evidence="2" type="ORF">OCBIM_22003944mg</name>
</gene>
<keyword evidence="1" id="KW-0472">Membrane</keyword>
<evidence type="ECO:0000256" key="1">
    <source>
        <dbReference type="SAM" id="Phobius"/>
    </source>
</evidence>
<feature type="transmembrane region" description="Helical" evidence="1">
    <location>
        <begin position="72"/>
        <end position="96"/>
    </location>
</feature>
<reference evidence="2" key="1">
    <citation type="submission" date="2015-07" db="EMBL/GenBank/DDBJ databases">
        <title>MeaNS - Measles Nucleotide Surveillance Program.</title>
        <authorList>
            <person name="Tran T."/>
            <person name="Druce J."/>
        </authorList>
    </citation>
    <scope>NUCLEOTIDE SEQUENCE</scope>
    <source>
        <strain evidence="2">UCB-OBI-ISO-001</strain>
        <tissue evidence="2">Gonad</tissue>
    </source>
</reference>
<dbReference type="EMBL" id="KQ417128">
    <property type="protein sequence ID" value="KOF93595.1"/>
    <property type="molecule type" value="Genomic_DNA"/>
</dbReference>
<dbReference type="AlphaFoldDB" id="A0A0L8HXS4"/>
<keyword evidence="1" id="KW-0812">Transmembrane</keyword>
<sequence>MVNAEEEEKLCQDENNLTSAYDLLSYVGIVLVLIGLIFISLSYVVPREYIFDINRKAREMEEIENEYSDRRFMLDIFATIGAACIGLSGVIVSVIFTRHICAVMHEDDSPDIENADTGPRFLYGAIKH</sequence>